<feature type="compositionally biased region" description="Polar residues" evidence="12">
    <location>
        <begin position="1039"/>
        <end position="1057"/>
    </location>
</feature>
<feature type="compositionally biased region" description="Low complexity" evidence="12">
    <location>
        <begin position="1098"/>
        <end position="1110"/>
    </location>
</feature>
<evidence type="ECO:0000256" key="11">
    <source>
        <dbReference type="PROSITE-ProRule" id="PRU00043"/>
    </source>
</evidence>
<feature type="domain" description="Cadherin" evidence="14">
    <location>
        <begin position="591"/>
        <end position="698"/>
    </location>
</feature>
<dbReference type="RefSeq" id="XP_055894226.1">
    <property type="nucleotide sequence ID" value="XM_056038251.1"/>
</dbReference>
<keyword evidence="9 13" id="KW-0472">Membrane</keyword>
<keyword evidence="15" id="KW-1185">Reference proteome</keyword>
<evidence type="ECO:0000313" key="21">
    <source>
        <dbReference type="RefSeq" id="XP_055894229.1"/>
    </source>
</evidence>
<feature type="compositionally biased region" description="Low complexity" evidence="12">
    <location>
        <begin position="997"/>
        <end position="1008"/>
    </location>
</feature>
<keyword evidence="5" id="KW-0677">Repeat</keyword>
<gene>
    <name evidence="16 17 18 19 20 21 22" type="primary">LOC106057916</name>
</gene>
<dbReference type="PROSITE" id="PS50268">
    <property type="entry name" value="CADHERIN_2"/>
    <property type="match status" value="7"/>
</dbReference>
<dbReference type="RefSeq" id="XP_055894228.1">
    <property type="nucleotide sequence ID" value="XM_056038253.1"/>
</dbReference>
<keyword evidence="2" id="KW-1003">Cell membrane</keyword>
<evidence type="ECO:0000256" key="13">
    <source>
        <dbReference type="SAM" id="Phobius"/>
    </source>
</evidence>
<dbReference type="Gene3D" id="2.60.40.60">
    <property type="entry name" value="Cadherins"/>
    <property type="match status" value="7"/>
</dbReference>
<dbReference type="SUPFAM" id="SSF49313">
    <property type="entry name" value="Cadherin-like"/>
    <property type="match status" value="7"/>
</dbReference>
<dbReference type="RefSeq" id="XP_055894230.1">
    <property type="nucleotide sequence ID" value="XM_056038255.1"/>
</dbReference>
<dbReference type="InterPro" id="IPR002126">
    <property type="entry name" value="Cadherin-like_dom"/>
</dbReference>
<evidence type="ECO:0000256" key="10">
    <source>
        <dbReference type="ARBA" id="ARBA00023180"/>
    </source>
</evidence>
<feature type="domain" description="Cadherin" evidence="14">
    <location>
        <begin position="158"/>
        <end position="268"/>
    </location>
</feature>
<keyword evidence="3 13" id="KW-0812">Transmembrane</keyword>
<feature type="domain" description="Cadherin" evidence="14">
    <location>
        <begin position="40"/>
        <end position="157"/>
    </location>
</feature>
<evidence type="ECO:0000256" key="4">
    <source>
        <dbReference type="ARBA" id="ARBA00022729"/>
    </source>
</evidence>
<evidence type="ECO:0000256" key="12">
    <source>
        <dbReference type="SAM" id="MobiDB-lite"/>
    </source>
</evidence>
<proteinExistence type="predicted"/>
<dbReference type="RefSeq" id="XP_055894227.1">
    <property type="nucleotide sequence ID" value="XM_056038252.1"/>
</dbReference>
<dbReference type="GO" id="GO:0007156">
    <property type="term" value="P:homophilic cell adhesion via plasma membrane adhesion molecules"/>
    <property type="evidence" value="ECO:0007669"/>
    <property type="project" value="InterPro"/>
</dbReference>
<feature type="transmembrane region" description="Helical" evidence="13">
    <location>
        <begin position="822"/>
        <end position="846"/>
    </location>
</feature>
<evidence type="ECO:0000256" key="9">
    <source>
        <dbReference type="ARBA" id="ARBA00023136"/>
    </source>
</evidence>
<feature type="region of interest" description="Disordered" evidence="12">
    <location>
        <begin position="1093"/>
        <end position="1202"/>
    </location>
</feature>
<dbReference type="GO" id="GO:0005886">
    <property type="term" value="C:plasma membrane"/>
    <property type="evidence" value="ECO:0007669"/>
    <property type="project" value="UniProtKB-SubCell"/>
</dbReference>
<dbReference type="GO" id="GO:0005509">
    <property type="term" value="F:calcium ion binding"/>
    <property type="evidence" value="ECO:0007669"/>
    <property type="project" value="UniProtKB-UniRule"/>
</dbReference>
<dbReference type="FunFam" id="2.60.40.60:FF:000020">
    <property type="entry name" value="Dachsous cadherin-related 1b"/>
    <property type="match status" value="3"/>
</dbReference>
<dbReference type="RefSeq" id="XP_055894225.1">
    <property type="nucleotide sequence ID" value="XM_056038250.1"/>
</dbReference>
<dbReference type="Pfam" id="PF00028">
    <property type="entry name" value="Cadherin"/>
    <property type="match status" value="5"/>
</dbReference>
<dbReference type="InterPro" id="IPR015919">
    <property type="entry name" value="Cadherin-like_sf"/>
</dbReference>
<feature type="domain" description="Cadherin" evidence="14">
    <location>
        <begin position="486"/>
        <end position="590"/>
    </location>
</feature>
<feature type="domain" description="Cadherin" evidence="14">
    <location>
        <begin position="269"/>
        <end position="376"/>
    </location>
</feature>
<dbReference type="RefSeq" id="XP_055894229.1">
    <property type="nucleotide sequence ID" value="XM_056038254.1"/>
</dbReference>
<dbReference type="PROSITE" id="PS00232">
    <property type="entry name" value="CADHERIN_1"/>
    <property type="match status" value="4"/>
</dbReference>
<evidence type="ECO:0000256" key="1">
    <source>
        <dbReference type="ARBA" id="ARBA00004251"/>
    </source>
</evidence>
<evidence type="ECO:0000256" key="8">
    <source>
        <dbReference type="ARBA" id="ARBA00022989"/>
    </source>
</evidence>
<keyword evidence="8 13" id="KW-1133">Transmembrane helix</keyword>
<dbReference type="Pfam" id="PF08266">
    <property type="entry name" value="Cadherin_2"/>
    <property type="match status" value="1"/>
</dbReference>
<dbReference type="OMA" id="SFFRINE"/>
<dbReference type="PRINTS" id="PR00205">
    <property type="entry name" value="CADHERIN"/>
</dbReference>
<evidence type="ECO:0000313" key="20">
    <source>
        <dbReference type="RefSeq" id="XP_055894228.1"/>
    </source>
</evidence>
<feature type="compositionally biased region" description="Polar residues" evidence="12">
    <location>
        <begin position="1111"/>
        <end position="1165"/>
    </location>
</feature>
<evidence type="ECO:0000313" key="16">
    <source>
        <dbReference type="RefSeq" id="XP_055894224.1"/>
    </source>
</evidence>
<evidence type="ECO:0000313" key="18">
    <source>
        <dbReference type="RefSeq" id="XP_055894226.1"/>
    </source>
</evidence>
<dbReference type="InterPro" id="IPR020894">
    <property type="entry name" value="Cadherin_CS"/>
</dbReference>
<feature type="region of interest" description="Disordered" evidence="12">
    <location>
        <begin position="991"/>
        <end position="1071"/>
    </location>
</feature>
<evidence type="ECO:0000256" key="3">
    <source>
        <dbReference type="ARBA" id="ARBA00022692"/>
    </source>
</evidence>
<name>A0A9W3B414_BIOGL</name>
<evidence type="ECO:0000256" key="5">
    <source>
        <dbReference type="ARBA" id="ARBA00022737"/>
    </source>
</evidence>
<dbReference type="InterPro" id="IPR013164">
    <property type="entry name" value="Cadherin_N"/>
</dbReference>
<dbReference type="GeneID" id="106057916"/>
<sequence length="1218" mass="134050">MKMPDQRPFTSTMATLSRPLYKIVWVYLFLLMRSHVSGQLESKLTYTVDEESGVNVFIGNTGRDSGLLDKYTNEFKNLLFRPFEKGNENVKFFSVDQDTGVIRTALNIDREAICQKSMTCLIGVDIGVFNKSSNNNLLALVQVSVLINDINDNSPTFPAKVVDLKVAENNEVDKTLYTSVASDSDAEGDNSRITYKFETPSDMFELSTVRTIDGLEDLVITIKKRLDREIKSLYSLTVVATDLGRPSRNGTVLINIVVTDVNDNAPVFGQSSYAVNILENYDRNLPVVIVSASDQDEGENGRLTYSLGSQVSAEIQNTFVVEANSGKVFARQQLDYETRSKYQFFVSVADNGSPPKFSIAEVTVNVLDVNDNSPVISVNIGPGGDTIEEEGSEGKYVGIVTVKDADVCSQGKISCEIEDSHFSLSSINPDMGLYQIKLSRKLDREQSSKVNVVVVCQDGDDLMPLTSSATITVTVLDINDNSPVFRDSSLYGSVMENEDAHTSVMQVEAADIDEGENCRVTYSLTGGENPSMFSIDPNSGVISTLQSLDREVKQEYRLEVTATDNGQPVLSRTASVTIKVLDENDNPPKFKKQAYFNSILENLPPGSPAGDVPAYDPDSSENGRFLFTILNGAGSEDGIFFSIDPDTGLIKSEKKFDRESKKTYTFRVRVADPRIPNFNDVANVTITVVDDNDHAPVVIQPPPESRNFYCAFNLTVGFVITTIISSDEDDPKLVEISYDIIEQLTKKQSVPLFSIDQYTGKLRVARQITPDDVGTHLLVILVKDGADTKAKNSTVNLTIIVEPGSEEAMRAFNVDNSKTNNMIIVIIIVAATIVVAIIIVAIICLLRRNDKKRGPPPSNQNSAEANNKMYQAAKWVSSVSIHNDLAPDEMKNTLEVPGEKKKKKEVSFSLDDEVVEPHDTTGSIASMYSNTQKVMPREEGVSYHPKSKHEEFIVMNGITQPDYSQHLYDARVNNSNHTPEEHQFMEVNRQAEDRYSDASSGDTGTSDSGRGGSEDESHGHSTSSGVEDIRKIKFVPSPTAGSSTANHVRFQQPQVVSDNEEIPGSPTPMLSEADRIQSHHCYIRRSFDKLPAHGLGYPSGTSTRSTPSPTQNVGGSNYNSQPRHSTARLDNSDNSFRTKTPDGQPQVLQTFSSPYATGLPTSSSHPAWRRAKGLDTSWRSNTSSPVRHDDDDNTTTSGSYIINPDDLKEDTYNADIMV</sequence>
<dbReference type="InterPro" id="IPR050174">
    <property type="entry name" value="Protocadherin/Cadherin-CA"/>
</dbReference>
<organism evidence="15 20">
    <name type="scientific">Biomphalaria glabrata</name>
    <name type="common">Bloodfluke planorb</name>
    <name type="synonym">Freshwater snail</name>
    <dbReference type="NCBI Taxonomy" id="6526"/>
    <lineage>
        <taxon>Eukaryota</taxon>
        <taxon>Metazoa</taxon>
        <taxon>Spiralia</taxon>
        <taxon>Lophotrochozoa</taxon>
        <taxon>Mollusca</taxon>
        <taxon>Gastropoda</taxon>
        <taxon>Heterobranchia</taxon>
        <taxon>Euthyneura</taxon>
        <taxon>Panpulmonata</taxon>
        <taxon>Hygrophila</taxon>
        <taxon>Lymnaeoidea</taxon>
        <taxon>Planorbidae</taxon>
        <taxon>Biomphalaria</taxon>
    </lineage>
</organism>
<evidence type="ECO:0000256" key="2">
    <source>
        <dbReference type="ARBA" id="ARBA00022475"/>
    </source>
</evidence>
<comment type="subcellular location">
    <subcellularLocation>
        <location evidence="1">Cell membrane</location>
        <topology evidence="1">Single-pass type I membrane protein</topology>
    </subcellularLocation>
</comment>
<dbReference type="PANTHER" id="PTHR24028">
    <property type="entry name" value="CADHERIN-87A"/>
    <property type="match status" value="1"/>
</dbReference>
<dbReference type="CDD" id="cd11304">
    <property type="entry name" value="Cadherin_repeat"/>
    <property type="match status" value="7"/>
</dbReference>
<evidence type="ECO:0000313" key="15">
    <source>
        <dbReference type="Proteomes" id="UP001165740"/>
    </source>
</evidence>
<dbReference type="FunFam" id="2.60.40.60:FF:000007">
    <property type="entry name" value="Protocadherin alpha 2"/>
    <property type="match status" value="1"/>
</dbReference>
<evidence type="ECO:0000313" key="22">
    <source>
        <dbReference type="RefSeq" id="XP_055894230.1"/>
    </source>
</evidence>
<dbReference type="OrthoDB" id="6252479at2759"/>
<evidence type="ECO:0000313" key="19">
    <source>
        <dbReference type="RefSeq" id="XP_055894227.1"/>
    </source>
</evidence>
<keyword evidence="6 11" id="KW-0106">Calcium</keyword>
<feature type="domain" description="Cadherin" evidence="14">
    <location>
        <begin position="386"/>
        <end position="485"/>
    </location>
</feature>
<evidence type="ECO:0000259" key="14">
    <source>
        <dbReference type="PROSITE" id="PS50268"/>
    </source>
</evidence>
<reference evidence="16 17" key="1">
    <citation type="submission" date="2025-04" db="UniProtKB">
        <authorList>
            <consortium name="RefSeq"/>
        </authorList>
    </citation>
    <scope>IDENTIFICATION</scope>
</reference>
<feature type="domain" description="Cadherin" evidence="14">
    <location>
        <begin position="713"/>
        <end position="812"/>
    </location>
</feature>
<evidence type="ECO:0000256" key="7">
    <source>
        <dbReference type="ARBA" id="ARBA00022889"/>
    </source>
</evidence>
<protein>
    <submittedName>
        <fullName evidence="16 17">Protocadherin alpha-1-like isoform X1</fullName>
    </submittedName>
</protein>
<keyword evidence="4" id="KW-0732">Signal</keyword>
<evidence type="ECO:0000256" key="6">
    <source>
        <dbReference type="ARBA" id="ARBA00022837"/>
    </source>
</evidence>
<accession>A0A9W3B414</accession>
<keyword evidence="7" id="KW-0130">Cell adhesion</keyword>
<keyword evidence="10" id="KW-0325">Glycoprotein</keyword>
<dbReference type="AlphaFoldDB" id="A0A9W3B414"/>
<evidence type="ECO:0000313" key="17">
    <source>
        <dbReference type="RefSeq" id="XP_055894225.1"/>
    </source>
</evidence>
<dbReference type="RefSeq" id="XP_055894224.1">
    <property type="nucleotide sequence ID" value="XM_056038249.1"/>
</dbReference>
<dbReference type="SMART" id="SM00112">
    <property type="entry name" value="CA"/>
    <property type="match status" value="7"/>
</dbReference>
<dbReference type="PANTHER" id="PTHR24028:SF146">
    <property type="entry name" value="CADHERIN 96CB, ISOFORM D-RELATED"/>
    <property type="match status" value="1"/>
</dbReference>
<dbReference type="Proteomes" id="UP001165740">
    <property type="component" value="Chromosome 8"/>
</dbReference>